<dbReference type="Gene3D" id="3.40.50.300">
    <property type="entry name" value="P-loop containing nucleotide triphosphate hydrolases"/>
    <property type="match status" value="1"/>
</dbReference>
<evidence type="ECO:0000256" key="1">
    <source>
        <dbReference type="ARBA" id="ARBA00006270"/>
    </source>
</evidence>
<dbReference type="InterPro" id="IPR001806">
    <property type="entry name" value="Small_GTPase"/>
</dbReference>
<protein>
    <submittedName>
        <fullName evidence="4">Uncharacterized protein</fullName>
    </submittedName>
</protein>
<keyword evidence="2" id="KW-0547">Nucleotide-binding</keyword>
<dbReference type="CDD" id="cd00154">
    <property type="entry name" value="Rab"/>
    <property type="match status" value="1"/>
</dbReference>
<dbReference type="Proteomes" id="UP000694523">
    <property type="component" value="Unplaced"/>
</dbReference>
<dbReference type="PRINTS" id="PR00449">
    <property type="entry name" value="RASTRNSFRMNG"/>
</dbReference>
<dbReference type="GO" id="GO:0003924">
    <property type="term" value="F:GTPase activity"/>
    <property type="evidence" value="ECO:0007669"/>
    <property type="project" value="InterPro"/>
</dbReference>
<dbReference type="SMART" id="SM00174">
    <property type="entry name" value="RHO"/>
    <property type="match status" value="1"/>
</dbReference>
<reference evidence="4" key="1">
    <citation type="submission" date="2025-08" db="UniProtKB">
        <authorList>
            <consortium name="Ensembl"/>
        </authorList>
    </citation>
    <scope>IDENTIFICATION</scope>
</reference>
<name>A0A8C6WQM1_9GOBI</name>
<dbReference type="NCBIfam" id="TIGR00231">
    <property type="entry name" value="small_GTP"/>
    <property type="match status" value="1"/>
</dbReference>
<dbReference type="SUPFAM" id="SSF52540">
    <property type="entry name" value="P-loop containing nucleoside triphosphate hydrolases"/>
    <property type="match status" value="1"/>
</dbReference>
<dbReference type="GO" id="GO:0005525">
    <property type="term" value="F:GTP binding"/>
    <property type="evidence" value="ECO:0007669"/>
    <property type="project" value="UniProtKB-KW"/>
</dbReference>
<comment type="similarity">
    <text evidence="1">Belongs to the small GTPase superfamily. Rab family.</text>
</comment>
<dbReference type="Ensembl" id="ENSNMLT00000027311.1">
    <property type="protein sequence ID" value="ENSNMLP00000024412.1"/>
    <property type="gene ID" value="ENSNMLG00000015642.1"/>
</dbReference>
<evidence type="ECO:0000256" key="3">
    <source>
        <dbReference type="ARBA" id="ARBA00023134"/>
    </source>
</evidence>
<evidence type="ECO:0000313" key="5">
    <source>
        <dbReference type="Proteomes" id="UP000694523"/>
    </source>
</evidence>
<dbReference type="Pfam" id="PF00071">
    <property type="entry name" value="Ras"/>
    <property type="match status" value="1"/>
</dbReference>
<dbReference type="FunFam" id="3.40.50.300:FF:001447">
    <property type="entry name" value="Ras-related protein Rab-1B"/>
    <property type="match status" value="1"/>
</dbReference>
<organism evidence="4 5">
    <name type="scientific">Neogobius melanostomus</name>
    <name type="common">round goby</name>
    <dbReference type="NCBI Taxonomy" id="47308"/>
    <lineage>
        <taxon>Eukaryota</taxon>
        <taxon>Metazoa</taxon>
        <taxon>Chordata</taxon>
        <taxon>Craniata</taxon>
        <taxon>Vertebrata</taxon>
        <taxon>Euteleostomi</taxon>
        <taxon>Actinopterygii</taxon>
        <taxon>Neopterygii</taxon>
        <taxon>Teleostei</taxon>
        <taxon>Neoteleostei</taxon>
        <taxon>Acanthomorphata</taxon>
        <taxon>Gobiaria</taxon>
        <taxon>Gobiiformes</taxon>
        <taxon>Gobioidei</taxon>
        <taxon>Gobiidae</taxon>
        <taxon>Benthophilinae</taxon>
        <taxon>Neogobiini</taxon>
        <taxon>Neogobius</taxon>
    </lineage>
</organism>
<dbReference type="InterPro" id="IPR027417">
    <property type="entry name" value="P-loop_NTPase"/>
</dbReference>
<dbReference type="PROSITE" id="PS51421">
    <property type="entry name" value="RAS"/>
    <property type="match status" value="1"/>
</dbReference>
<accession>A0A8C6WQM1</accession>
<evidence type="ECO:0000256" key="2">
    <source>
        <dbReference type="ARBA" id="ARBA00022741"/>
    </source>
</evidence>
<keyword evidence="5" id="KW-1185">Reference proteome</keyword>
<reference evidence="4" key="2">
    <citation type="submission" date="2025-09" db="UniProtKB">
        <authorList>
            <consortium name="Ensembl"/>
        </authorList>
    </citation>
    <scope>IDENTIFICATION</scope>
</reference>
<proteinExistence type="inferred from homology"/>
<dbReference type="SMART" id="SM00175">
    <property type="entry name" value="RAB"/>
    <property type="match status" value="1"/>
</dbReference>
<sequence>MTETRIRQFKIILLGDTCVGKTALLNRYVDDSFIPDADITNGIDFRIRKVEIEPGVRVKLYIWDTCGVQRYRTIVSSYIRGIHGCLLVFDLSNCESFKRIEHDLTLVSEIEPRAPCVLVGSKSDHKHRCVSREEAEVLAKTLGVPYVEASSLTGHNVKEAFETLVQMIYRNIPNAKHERFAVESRFEPQKEEPGASWSCLLM</sequence>
<dbReference type="AlphaFoldDB" id="A0A8C6WQM1"/>
<dbReference type="InterPro" id="IPR005225">
    <property type="entry name" value="Small_GTP-bd"/>
</dbReference>
<keyword evidence="3" id="KW-0342">GTP-binding</keyword>
<evidence type="ECO:0000313" key="4">
    <source>
        <dbReference type="Ensembl" id="ENSNMLP00000024412.1"/>
    </source>
</evidence>
<dbReference type="SMART" id="SM00173">
    <property type="entry name" value="RAS"/>
    <property type="match status" value="1"/>
</dbReference>
<dbReference type="PANTHER" id="PTHR47978">
    <property type="match status" value="1"/>
</dbReference>
<dbReference type="PROSITE" id="PS51419">
    <property type="entry name" value="RAB"/>
    <property type="match status" value="1"/>
</dbReference>